<keyword evidence="3" id="KW-1185">Reference proteome</keyword>
<protein>
    <submittedName>
        <fullName evidence="2">Uncharacterized protein</fullName>
    </submittedName>
</protein>
<dbReference type="EMBL" id="HF935595">
    <property type="protein sequence ID" value="CCX11130.1"/>
    <property type="molecule type" value="Genomic_DNA"/>
</dbReference>
<gene>
    <name evidence="2" type="ORF">PCON_10724</name>
</gene>
<feature type="region of interest" description="Disordered" evidence="1">
    <location>
        <begin position="1"/>
        <end position="28"/>
    </location>
</feature>
<dbReference type="AlphaFoldDB" id="U4L4A6"/>
<dbReference type="Proteomes" id="UP000018144">
    <property type="component" value="Unassembled WGS sequence"/>
</dbReference>
<reference evidence="2 3" key="1">
    <citation type="journal article" date="2013" name="PLoS Genet.">
        <title>The genome and development-dependent transcriptomes of Pyronema confluens: a window into fungal evolution.</title>
        <authorList>
            <person name="Traeger S."/>
            <person name="Altegoer F."/>
            <person name="Freitag M."/>
            <person name="Gabaldon T."/>
            <person name="Kempken F."/>
            <person name="Kumar A."/>
            <person name="Marcet-Houben M."/>
            <person name="Poggeler S."/>
            <person name="Stajich J.E."/>
            <person name="Nowrousian M."/>
        </authorList>
    </citation>
    <scope>NUCLEOTIDE SEQUENCE [LARGE SCALE GENOMIC DNA]</scope>
    <source>
        <strain evidence="3">CBS 100304</strain>
        <tissue evidence="2">Vegetative mycelium</tissue>
    </source>
</reference>
<evidence type="ECO:0000256" key="1">
    <source>
        <dbReference type="SAM" id="MobiDB-lite"/>
    </source>
</evidence>
<organism evidence="2 3">
    <name type="scientific">Pyronema omphalodes (strain CBS 100304)</name>
    <name type="common">Pyronema confluens</name>
    <dbReference type="NCBI Taxonomy" id="1076935"/>
    <lineage>
        <taxon>Eukaryota</taxon>
        <taxon>Fungi</taxon>
        <taxon>Dikarya</taxon>
        <taxon>Ascomycota</taxon>
        <taxon>Pezizomycotina</taxon>
        <taxon>Pezizomycetes</taxon>
        <taxon>Pezizales</taxon>
        <taxon>Pyronemataceae</taxon>
        <taxon>Pyronema</taxon>
    </lineage>
</organism>
<sequence length="28" mass="3005">MDDQSEPGGLQSERGETLALTTSRAKNL</sequence>
<proteinExistence type="predicted"/>
<feature type="compositionally biased region" description="Polar residues" evidence="1">
    <location>
        <begin position="19"/>
        <end position="28"/>
    </location>
</feature>
<accession>U4L4A6</accession>
<evidence type="ECO:0000313" key="3">
    <source>
        <dbReference type="Proteomes" id="UP000018144"/>
    </source>
</evidence>
<evidence type="ECO:0000313" key="2">
    <source>
        <dbReference type="EMBL" id="CCX11130.1"/>
    </source>
</evidence>
<name>U4L4A6_PYROM</name>